<gene>
    <name evidence="8" type="ORF">HanXRQr2_Chr01g0025781</name>
</gene>
<organism evidence="8 9">
    <name type="scientific">Helianthus annuus</name>
    <name type="common">Common sunflower</name>
    <dbReference type="NCBI Taxonomy" id="4232"/>
    <lineage>
        <taxon>Eukaryota</taxon>
        <taxon>Viridiplantae</taxon>
        <taxon>Streptophyta</taxon>
        <taxon>Embryophyta</taxon>
        <taxon>Tracheophyta</taxon>
        <taxon>Spermatophyta</taxon>
        <taxon>Magnoliopsida</taxon>
        <taxon>eudicotyledons</taxon>
        <taxon>Gunneridae</taxon>
        <taxon>Pentapetalae</taxon>
        <taxon>asterids</taxon>
        <taxon>campanulids</taxon>
        <taxon>Asterales</taxon>
        <taxon>Asteraceae</taxon>
        <taxon>Asteroideae</taxon>
        <taxon>Heliantheae alliance</taxon>
        <taxon>Heliantheae</taxon>
        <taxon>Helianthus</taxon>
    </lineage>
</organism>
<protein>
    <recommendedName>
        <fullName evidence="2 7">Cytokinin riboside 5'-monophosphate phosphoribohydrolase</fullName>
        <ecNumber evidence="2 7">3.2.2.n1</ecNumber>
    </recommendedName>
</protein>
<evidence type="ECO:0000256" key="5">
    <source>
        <dbReference type="ARBA" id="ARBA00047718"/>
    </source>
</evidence>
<evidence type="ECO:0000256" key="2">
    <source>
        <dbReference type="ARBA" id="ARBA00012205"/>
    </source>
</evidence>
<evidence type="ECO:0000256" key="1">
    <source>
        <dbReference type="ARBA" id="ARBA00006763"/>
    </source>
</evidence>
<comment type="similarity">
    <text evidence="1 7">Belongs to the LOG family.</text>
</comment>
<sequence length="214" mass="24181">MDDLRVYLSVKIFCCIACNILCKQSSHSTLFYLFRHGVGCFKLGFPLKKQVLCNSLVFSCRVMPKALLCHEISGEIVGEIKVVADMHQRKSTMAENADAFIALPGGYGTLEELLEMIAWSQLGIHDKPVGLLNVDGYYNSLLTLFDKGVDEGFIKVSERKIMVSAVTVQDLITKIEVYKLFYILFFLKVNFIKTGRSGKKRRIALKTNYNIYKG</sequence>
<evidence type="ECO:0000256" key="4">
    <source>
        <dbReference type="ARBA" id="ARBA00024884"/>
    </source>
</evidence>
<dbReference type="Pfam" id="PF03641">
    <property type="entry name" value="Lysine_decarbox"/>
    <property type="match status" value="1"/>
</dbReference>
<reference evidence="8" key="1">
    <citation type="journal article" date="2017" name="Nature">
        <title>The sunflower genome provides insights into oil metabolism, flowering and Asterid evolution.</title>
        <authorList>
            <person name="Badouin H."/>
            <person name="Gouzy J."/>
            <person name="Grassa C.J."/>
            <person name="Murat F."/>
            <person name="Staton S.E."/>
            <person name="Cottret L."/>
            <person name="Lelandais-Briere C."/>
            <person name="Owens G.L."/>
            <person name="Carrere S."/>
            <person name="Mayjonade B."/>
            <person name="Legrand L."/>
            <person name="Gill N."/>
            <person name="Kane N.C."/>
            <person name="Bowers J.E."/>
            <person name="Hubner S."/>
            <person name="Bellec A."/>
            <person name="Berard A."/>
            <person name="Berges H."/>
            <person name="Blanchet N."/>
            <person name="Boniface M.C."/>
            <person name="Brunel D."/>
            <person name="Catrice O."/>
            <person name="Chaidir N."/>
            <person name="Claudel C."/>
            <person name="Donnadieu C."/>
            <person name="Faraut T."/>
            <person name="Fievet G."/>
            <person name="Helmstetter N."/>
            <person name="King M."/>
            <person name="Knapp S.J."/>
            <person name="Lai Z."/>
            <person name="Le Paslier M.C."/>
            <person name="Lippi Y."/>
            <person name="Lorenzon L."/>
            <person name="Mandel J.R."/>
            <person name="Marage G."/>
            <person name="Marchand G."/>
            <person name="Marquand E."/>
            <person name="Bret-Mestries E."/>
            <person name="Morien E."/>
            <person name="Nambeesan S."/>
            <person name="Nguyen T."/>
            <person name="Pegot-Espagnet P."/>
            <person name="Pouilly N."/>
            <person name="Raftis F."/>
            <person name="Sallet E."/>
            <person name="Schiex T."/>
            <person name="Thomas J."/>
            <person name="Vandecasteele C."/>
            <person name="Vares D."/>
            <person name="Vear F."/>
            <person name="Vautrin S."/>
            <person name="Crespi M."/>
            <person name="Mangin B."/>
            <person name="Burke J.M."/>
            <person name="Salse J."/>
            <person name="Munos S."/>
            <person name="Vincourt P."/>
            <person name="Rieseberg L.H."/>
            <person name="Langlade N.B."/>
        </authorList>
    </citation>
    <scope>NUCLEOTIDE SEQUENCE</scope>
    <source>
        <tissue evidence="8">Leaves</tissue>
    </source>
</reference>
<dbReference type="GO" id="GO:0005829">
    <property type="term" value="C:cytosol"/>
    <property type="evidence" value="ECO:0000318"/>
    <property type="project" value="GO_Central"/>
</dbReference>
<keyword evidence="3 7" id="KW-0203">Cytokinin biosynthesis</keyword>
<dbReference type="Proteomes" id="UP000215914">
    <property type="component" value="Unassembled WGS sequence"/>
</dbReference>
<dbReference type="InterPro" id="IPR031100">
    <property type="entry name" value="LOG_fam"/>
</dbReference>
<dbReference type="EC" id="3.2.2.n1" evidence="2 7"/>
<evidence type="ECO:0000256" key="6">
    <source>
        <dbReference type="ARBA" id="ARBA00049153"/>
    </source>
</evidence>
<dbReference type="InterPro" id="IPR005269">
    <property type="entry name" value="LOG"/>
</dbReference>
<dbReference type="GO" id="GO:0102682">
    <property type="term" value="F:cytokinin riboside 5'-monophosphate phosphoribohydrolase activity"/>
    <property type="evidence" value="ECO:0000318"/>
    <property type="project" value="GO_Central"/>
</dbReference>
<keyword evidence="7" id="KW-0378">Hydrolase</keyword>
<accession>A0A9K3JWG1</accession>
<name>A0A9K3JWG1_HELAN</name>
<dbReference type="GO" id="GO:0005634">
    <property type="term" value="C:nucleus"/>
    <property type="evidence" value="ECO:0000318"/>
    <property type="project" value="GO_Central"/>
</dbReference>
<dbReference type="Gene3D" id="3.40.50.450">
    <property type="match status" value="1"/>
</dbReference>
<dbReference type="PANTHER" id="PTHR31223:SF51">
    <property type="entry name" value="CYTOKININ RIBOSIDE 5'-MONOPHOSPHATE PHOSPHORIBOHYDROLASE LOG4-RELATED"/>
    <property type="match status" value="1"/>
</dbReference>
<evidence type="ECO:0000313" key="9">
    <source>
        <dbReference type="Proteomes" id="UP000215914"/>
    </source>
</evidence>
<comment type="caution">
    <text evidence="8">The sequence shown here is derived from an EMBL/GenBank/DDBJ whole genome shotgun (WGS) entry which is preliminary data.</text>
</comment>
<dbReference type="SUPFAM" id="SSF102405">
    <property type="entry name" value="MCP/YpsA-like"/>
    <property type="match status" value="1"/>
</dbReference>
<keyword evidence="9" id="KW-1185">Reference proteome</keyword>
<dbReference type="EMBL" id="MNCJ02000316">
    <property type="protein sequence ID" value="KAF5822376.1"/>
    <property type="molecule type" value="Genomic_DNA"/>
</dbReference>
<dbReference type="NCBIfam" id="TIGR00730">
    <property type="entry name" value="Rossman fold protein, TIGR00730 family"/>
    <property type="match status" value="1"/>
</dbReference>
<dbReference type="Gramene" id="mRNA:HanXRQr2_Chr01g0025781">
    <property type="protein sequence ID" value="mRNA:HanXRQr2_Chr01g0025781"/>
    <property type="gene ID" value="HanXRQr2_Chr01g0025781"/>
</dbReference>
<evidence type="ECO:0000256" key="7">
    <source>
        <dbReference type="RuleBase" id="RU363015"/>
    </source>
</evidence>
<proteinExistence type="inferred from homology"/>
<comment type="function">
    <text evidence="4 7">Cytokinin-activating enzyme working in the direct activation pathway. Phosphoribohydrolase that converts inactive cytokinin nucleotides to the biologically active free-base forms.</text>
</comment>
<dbReference type="PANTHER" id="PTHR31223">
    <property type="entry name" value="LOG FAMILY PROTEIN YJL055W"/>
    <property type="match status" value="1"/>
</dbReference>
<evidence type="ECO:0000256" key="3">
    <source>
        <dbReference type="ARBA" id="ARBA00022712"/>
    </source>
</evidence>
<evidence type="ECO:0000313" key="8">
    <source>
        <dbReference type="EMBL" id="KAF5822376.1"/>
    </source>
</evidence>
<comment type="catalytic activity">
    <reaction evidence="5 7">
        <text>N(6)-(dimethylallyl)adenosine 5'-phosphate + H2O = N(6)-dimethylallyladenine + D-ribose 5-phosphate</text>
        <dbReference type="Rhea" id="RHEA:48560"/>
        <dbReference type="ChEBI" id="CHEBI:15377"/>
        <dbReference type="ChEBI" id="CHEBI:17660"/>
        <dbReference type="ChEBI" id="CHEBI:57526"/>
        <dbReference type="ChEBI" id="CHEBI:78346"/>
        <dbReference type="EC" id="3.2.2.n1"/>
    </reaction>
</comment>
<dbReference type="AlphaFoldDB" id="A0A9K3JWG1"/>
<reference evidence="8" key="2">
    <citation type="submission" date="2020-06" db="EMBL/GenBank/DDBJ databases">
        <title>Helianthus annuus Genome sequencing and assembly Release 2.</title>
        <authorList>
            <person name="Gouzy J."/>
            <person name="Langlade N."/>
            <person name="Munos S."/>
        </authorList>
    </citation>
    <scope>NUCLEOTIDE SEQUENCE</scope>
    <source>
        <tissue evidence="8">Leaves</tissue>
    </source>
</reference>
<comment type="catalytic activity">
    <reaction evidence="6 7">
        <text>9-ribosyl-trans-zeatin 5'-phosphate + H2O = trans-zeatin + D-ribose 5-phosphate</text>
        <dbReference type="Rhea" id="RHEA:48564"/>
        <dbReference type="ChEBI" id="CHEBI:15377"/>
        <dbReference type="ChEBI" id="CHEBI:16522"/>
        <dbReference type="ChEBI" id="CHEBI:78346"/>
        <dbReference type="ChEBI" id="CHEBI:87947"/>
        <dbReference type="EC" id="3.2.2.n1"/>
    </reaction>
</comment>
<dbReference type="GO" id="GO:0009691">
    <property type="term" value="P:cytokinin biosynthetic process"/>
    <property type="evidence" value="ECO:0000318"/>
    <property type="project" value="GO_Central"/>
</dbReference>